<dbReference type="KEGG" id="acae:HYG86_09250"/>
<name>A0A7G9W8D5_ALKCA</name>
<dbReference type="RefSeq" id="WP_213165311.1">
    <property type="nucleotide sequence ID" value="NZ_CP058559.1"/>
</dbReference>
<dbReference type="EMBL" id="CP058559">
    <property type="protein sequence ID" value="QNO14947.1"/>
    <property type="molecule type" value="Genomic_DNA"/>
</dbReference>
<sequence length="61" mass="7025">MDAKGMIEVQKHMNQLYKNGKATVPKELSEEVQLEIEALQVKYNCEQSNEEIEITVPAWMS</sequence>
<gene>
    <name evidence="1" type="ORF">HYG86_09250</name>
</gene>
<evidence type="ECO:0000313" key="1">
    <source>
        <dbReference type="EMBL" id="QNO14947.1"/>
    </source>
</evidence>
<reference evidence="1 2" key="1">
    <citation type="submission" date="2020-07" db="EMBL/GenBank/DDBJ databases">
        <title>Alkalicella. sp. LB2 genome.</title>
        <authorList>
            <person name="Postec A."/>
            <person name="Quemeneur M."/>
        </authorList>
    </citation>
    <scope>NUCLEOTIDE SEQUENCE [LARGE SCALE GENOMIC DNA]</scope>
    <source>
        <strain evidence="1 2">LB2</strain>
    </source>
</reference>
<protein>
    <submittedName>
        <fullName evidence="1">Uncharacterized protein</fullName>
    </submittedName>
</protein>
<accession>A0A7G9W8D5</accession>
<dbReference type="AlphaFoldDB" id="A0A7G9W8D5"/>
<proteinExistence type="predicted"/>
<keyword evidence="2" id="KW-1185">Reference proteome</keyword>
<organism evidence="1 2">
    <name type="scientific">Alkalicella caledoniensis</name>
    <dbReference type="NCBI Taxonomy" id="2731377"/>
    <lineage>
        <taxon>Bacteria</taxon>
        <taxon>Bacillati</taxon>
        <taxon>Bacillota</taxon>
        <taxon>Clostridia</taxon>
        <taxon>Eubacteriales</taxon>
        <taxon>Proteinivoracaceae</taxon>
        <taxon>Alkalicella</taxon>
    </lineage>
</organism>
<evidence type="ECO:0000313" key="2">
    <source>
        <dbReference type="Proteomes" id="UP000516160"/>
    </source>
</evidence>
<dbReference type="Proteomes" id="UP000516160">
    <property type="component" value="Chromosome"/>
</dbReference>